<keyword evidence="6" id="KW-1185">Reference proteome</keyword>
<dbReference type="CDD" id="cd08771">
    <property type="entry name" value="DLP_1"/>
    <property type="match status" value="1"/>
</dbReference>
<reference evidence="5 6" key="1">
    <citation type="submission" date="2014-04" db="EMBL/GenBank/DDBJ databases">
        <authorList>
            <consortium name="DOE Joint Genome Institute"/>
            <person name="Kuo A."/>
            <person name="Kohler A."/>
            <person name="Costa M.D."/>
            <person name="Nagy L.G."/>
            <person name="Floudas D."/>
            <person name="Copeland A."/>
            <person name="Barry K.W."/>
            <person name="Cichocki N."/>
            <person name="Veneault-Fourrey C."/>
            <person name="LaButti K."/>
            <person name="Lindquist E.A."/>
            <person name="Lipzen A."/>
            <person name="Lundell T."/>
            <person name="Morin E."/>
            <person name="Murat C."/>
            <person name="Sun H."/>
            <person name="Tunlid A."/>
            <person name="Henrissat B."/>
            <person name="Grigoriev I.V."/>
            <person name="Hibbett D.S."/>
            <person name="Martin F."/>
            <person name="Nordberg H.P."/>
            <person name="Cantor M.N."/>
            <person name="Hua S.X."/>
        </authorList>
    </citation>
    <scope>NUCLEOTIDE SEQUENCE [LARGE SCALE GENOMIC DNA]</scope>
    <source>
        <strain evidence="5 6">Marx 270</strain>
    </source>
</reference>
<dbReference type="PRINTS" id="PR00195">
    <property type="entry name" value="DYNAMIN"/>
</dbReference>
<evidence type="ECO:0000313" key="5">
    <source>
        <dbReference type="EMBL" id="KIO03399.1"/>
    </source>
</evidence>
<keyword evidence="2" id="KW-0342">GTP-binding</keyword>
<dbReference type="InterPro" id="IPR000375">
    <property type="entry name" value="Dynamin_stalk"/>
</dbReference>
<dbReference type="GO" id="GO:0005874">
    <property type="term" value="C:microtubule"/>
    <property type="evidence" value="ECO:0007669"/>
    <property type="project" value="TreeGrafter"/>
</dbReference>
<dbReference type="Gene3D" id="1.20.120.1240">
    <property type="entry name" value="Dynamin, middle domain"/>
    <property type="match status" value="1"/>
</dbReference>
<dbReference type="GO" id="GO:0016020">
    <property type="term" value="C:membrane"/>
    <property type="evidence" value="ECO:0007669"/>
    <property type="project" value="TreeGrafter"/>
</dbReference>
<dbReference type="GO" id="GO:0003924">
    <property type="term" value="F:GTPase activity"/>
    <property type="evidence" value="ECO:0007669"/>
    <property type="project" value="InterPro"/>
</dbReference>
<dbReference type="HOGENOM" id="CLU_008964_4_1_1"/>
<dbReference type="OrthoDB" id="5061070at2759"/>
<reference evidence="6" key="2">
    <citation type="submission" date="2015-01" db="EMBL/GenBank/DDBJ databases">
        <title>Evolutionary Origins and Diversification of the Mycorrhizal Mutualists.</title>
        <authorList>
            <consortium name="DOE Joint Genome Institute"/>
            <consortium name="Mycorrhizal Genomics Consortium"/>
            <person name="Kohler A."/>
            <person name="Kuo A."/>
            <person name="Nagy L.G."/>
            <person name="Floudas D."/>
            <person name="Copeland A."/>
            <person name="Barry K.W."/>
            <person name="Cichocki N."/>
            <person name="Veneault-Fourrey C."/>
            <person name="LaButti K."/>
            <person name="Lindquist E.A."/>
            <person name="Lipzen A."/>
            <person name="Lundell T."/>
            <person name="Morin E."/>
            <person name="Murat C."/>
            <person name="Riley R."/>
            <person name="Ohm R."/>
            <person name="Sun H."/>
            <person name="Tunlid A."/>
            <person name="Henrissat B."/>
            <person name="Grigoriev I.V."/>
            <person name="Hibbett D.S."/>
            <person name="Martin F."/>
        </authorList>
    </citation>
    <scope>NUCLEOTIDE SEQUENCE [LARGE SCALE GENOMIC DNA]</scope>
    <source>
        <strain evidence="6">Marx 270</strain>
    </source>
</reference>
<dbReference type="STRING" id="870435.A0A0C3P7J0"/>
<dbReference type="Proteomes" id="UP000054217">
    <property type="component" value="Unassembled WGS sequence"/>
</dbReference>
<evidence type="ECO:0000256" key="1">
    <source>
        <dbReference type="ARBA" id="ARBA00022741"/>
    </source>
</evidence>
<evidence type="ECO:0000259" key="3">
    <source>
        <dbReference type="PROSITE" id="PS51388"/>
    </source>
</evidence>
<dbReference type="SMART" id="SM00053">
    <property type="entry name" value="DYNc"/>
    <property type="match status" value="1"/>
</dbReference>
<evidence type="ECO:0000256" key="2">
    <source>
        <dbReference type="ARBA" id="ARBA00023134"/>
    </source>
</evidence>
<dbReference type="AlphaFoldDB" id="A0A0C3P7J0"/>
<keyword evidence="1" id="KW-0547">Nucleotide-binding</keyword>
<dbReference type="InterPro" id="IPR003130">
    <property type="entry name" value="GED"/>
</dbReference>
<dbReference type="Pfam" id="PF01031">
    <property type="entry name" value="Dynamin_M"/>
    <property type="match status" value="1"/>
</dbReference>
<dbReference type="Pfam" id="PF00350">
    <property type="entry name" value="Dynamin_N"/>
    <property type="match status" value="1"/>
</dbReference>
<evidence type="ECO:0000259" key="4">
    <source>
        <dbReference type="PROSITE" id="PS51718"/>
    </source>
</evidence>
<dbReference type="InterPro" id="IPR022812">
    <property type="entry name" value="Dynamin"/>
</dbReference>
<gene>
    <name evidence="5" type="ORF">M404DRAFT_145645</name>
</gene>
<dbReference type="PANTHER" id="PTHR11566">
    <property type="entry name" value="DYNAMIN"/>
    <property type="match status" value="1"/>
</dbReference>
<dbReference type="GO" id="GO:0005525">
    <property type="term" value="F:GTP binding"/>
    <property type="evidence" value="ECO:0007669"/>
    <property type="project" value="InterPro"/>
</dbReference>
<dbReference type="Pfam" id="PF02212">
    <property type="entry name" value="GED"/>
    <property type="match status" value="1"/>
</dbReference>
<dbReference type="InterPro" id="IPR020850">
    <property type="entry name" value="GED_dom"/>
</dbReference>
<dbReference type="GO" id="GO:0008017">
    <property type="term" value="F:microtubule binding"/>
    <property type="evidence" value="ECO:0007669"/>
    <property type="project" value="TreeGrafter"/>
</dbReference>
<sequence length="739" mass="83724">MNASVGLSDPTNAQDRRALLDLLNRLRNTGVQKDIDLPMIAVIGNQSAGKSSLIESISGLTLPRSSGTCTRQIPHLIHRCPTECRLTHTDSEWTCIVRLHLNTDERGSPIKPRVVPFGEALTSKAEVEERIRRAQRAILNPKTDPDDFLRGATVDENETSFSRNYVSLDISGRDLADLSFVDLPGLIASVGQSGRVHDIELVKNLVVSYIERASCLILLTVACETDFENQGAHHLAKQHDPEGRRTVGNHYTGVLTKPDRIPYGEEESWARLIRNEVEPLANNWYCVKQPGSSDLAQGITWAEARAQEDCFFAGTPPWCDLEDHFQSFLRTSKLTERLSNILAELISRRLPEIQDELYRVLQHAEKDLADLPPVPPSDPVSEALRILSEFRKELSDRIEGTPEENGLLQKIRVHTTRFKREIRATAPSFIPWVRQEAHQHRLPPTSFLDNEEKPLTGGNDQQVAITSKNIYIEEVMERAEISRTRELPDHTPFVVQHNYITEYVEKWRRPATIMFDAVYDVLKKDLENTVDKHFKHIGRGGAHQSVLMIIQDHLDQVAARTKDRIEWLVKLENDPQTLNTDYYLHYRDKFAGYYRSCRHSDDLPTKLWANNNPEVNRVMAGLAQLGISTRVDALPKLLPSDPMQTGLDIMASVRAYFQVSYKRFVDGVCMSIDHEAVRGLERGLDRALWDGLEVTGPGAQERCAAMFQEPASIAGRRQELMRKIDRLAAAKTELRQLSV</sequence>
<dbReference type="PROSITE" id="PS51718">
    <property type="entry name" value="G_DYNAMIN_2"/>
    <property type="match status" value="1"/>
</dbReference>
<organism evidence="5 6">
    <name type="scientific">Pisolithus tinctorius Marx 270</name>
    <dbReference type="NCBI Taxonomy" id="870435"/>
    <lineage>
        <taxon>Eukaryota</taxon>
        <taxon>Fungi</taxon>
        <taxon>Dikarya</taxon>
        <taxon>Basidiomycota</taxon>
        <taxon>Agaricomycotina</taxon>
        <taxon>Agaricomycetes</taxon>
        <taxon>Agaricomycetidae</taxon>
        <taxon>Boletales</taxon>
        <taxon>Sclerodermatineae</taxon>
        <taxon>Pisolithaceae</taxon>
        <taxon>Pisolithus</taxon>
    </lineage>
</organism>
<accession>A0A0C3P7J0</accession>
<dbReference type="PROSITE" id="PS51388">
    <property type="entry name" value="GED"/>
    <property type="match status" value="1"/>
</dbReference>
<dbReference type="InParanoid" id="A0A0C3P7J0"/>
<dbReference type="EMBL" id="KN831976">
    <property type="protein sequence ID" value="KIO03399.1"/>
    <property type="molecule type" value="Genomic_DNA"/>
</dbReference>
<protein>
    <recommendedName>
        <fullName evidence="7">GED domain-containing protein</fullName>
    </recommendedName>
</protein>
<name>A0A0C3P7J0_PISTI</name>
<dbReference type="GO" id="GO:0005737">
    <property type="term" value="C:cytoplasm"/>
    <property type="evidence" value="ECO:0007669"/>
    <property type="project" value="TreeGrafter"/>
</dbReference>
<evidence type="ECO:0000313" key="6">
    <source>
        <dbReference type="Proteomes" id="UP000054217"/>
    </source>
</evidence>
<dbReference type="Gene3D" id="3.40.50.300">
    <property type="entry name" value="P-loop containing nucleotide triphosphate hydrolases"/>
    <property type="match status" value="1"/>
</dbReference>
<dbReference type="InterPro" id="IPR030381">
    <property type="entry name" value="G_DYNAMIN_dom"/>
</dbReference>
<feature type="domain" description="Dynamin-type G" evidence="4">
    <location>
        <begin position="34"/>
        <end position="351"/>
    </location>
</feature>
<evidence type="ECO:0008006" key="7">
    <source>
        <dbReference type="Google" id="ProtNLM"/>
    </source>
</evidence>
<dbReference type="InterPro" id="IPR027417">
    <property type="entry name" value="P-loop_NTPase"/>
</dbReference>
<dbReference type="InterPro" id="IPR001401">
    <property type="entry name" value="Dynamin_GTPase"/>
</dbReference>
<dbReference type="InterPro" id="IPR045063">
    <property type="entry name" value="Dynamin_N"/>
</dbReference>
<proteinExistence type="predicted"/>
<feature type="domain" description="GED" evidence="3">
    <location>
        <begin position="646"/>
        <end position="739"/>
    </location>
</feature>
<dbReference type="SUPFAM" id="SSF52540">
    <property type="entry name" value="P-loop containing nucleoside triphosphate hydrolases"/>
    <property type="match status" value="1"/>
</dbReference>